<comment type="caution">
    <text evidence="1">The sequence shown here is derived from an EMBL/GenBank/DDBJ whole genome shotgun (WGS) entry which is preliminary data.</text>
</comment>
<gene>
    <name evidence="1" type="ORF">Tsubulata_031560</name>
</gene>
<sequence length="86" mass="9233">MAFSRFDFSRNWVQGVSPGHGAAFTKATRCTCLSMLIPAVGEATQLAGTLNIIPSITGVRHYSFKTNENLPLLDAYSKATISPADV</sequence>
<dbReference type="AlphaFoldDB" id="A0A9Q0GKT1"/>
<keyword evidence="2" id="KW-1185">Reference proteome</keyword>
<dbReference type="OrthoDB" id="1863935at2759"/>
<dbReference type="EMBL" id="JAKUCV010000352">
    <property type="protein sequence ID" value="KAJ4850359.1"/>
    <property type="molecule type" value="Genomic_DNA"/>
</dbReference>
<protein>
    <submittedName>
        <fullName evidence="1">Uncharacterized protein</fullName>
    </submittedName>
</protein>
<accession>A0A9Q0GKT1</accession>
<proteinExistence type="predicted"/>
<organism evidence="1 2">
    <name type="scientific">Turnera subulata</name>
    <dbReference type="NCBI Taxonomy" id="218843"/>
    <lineage>
        <taxon>Eukaryota</taxon>
        <taxon>Viridiplantae</taxon>
        <taxon>Streptophyta</taxon>
        <taxon>Embryophyta</taxon>
        <taxon>Tracheophyta</taxon>
        <taxon>Spermatophyta</taxon>
        <taxon>Magnoliopsida</taxon>
        <taxon>eudicotyledons</taxon>
        <taxon>Gunneridae</taxon>
        <taxon>Pentapetalae</taxon>
        <taxon>rosids</taxon>
        <taxon>fabids</taxon>
        <taxon>Malpighiales</taxon>
        <taxon>Passifloraceae</taxon>
        <taxon>Turnera</taxon>
    </lineage>
</organism>
<evidence type="ECO:0000313" key="1">
    <source>
        <dbReference type="EMBL" id="KAJ4850359.1"/>
    </source>
</evidence>
<name>A0A9Q0GKT1_9ROSI</name>
<evidence type="ECO:0000313" key="2">
    <source>
        <dbReference type="Proteomes" id="UP001141552"/>
    </source>
</evidence>
<reference evidence="1" key="1">
    <citation type="submission" date="2022-02" db="EMBL/GenBank/DDBJ databases">
        <authorList>
            <person name="Henning P.M."/>
            <person name="McCubbin A.G."/>
            <person name="Shore J.S."/>
        </authorList>
    </citation>
    <scope>NUCLEOTIDE SEQUENCE</scope>
    <source>
        <strain evidence="1">F60SS</strain>
        <tissue evidence="1">Leaves</tissue>
    </source>
</reference>
<reference evidence="1" key="2">
    <citation type="journal article" date="2023" name="Plants (Basel)">
        <title>Annotation of the Turnera subulata (Passifloraceae) Draft Genome Reveals the S-Locus Evolved after the Divergence of Turneroideae from Passifloroideae in a Stepwise Manner.</title>
        <authorList>
            <person name="Henning P.M."/>
            <person name="Roalson E.H."/>
            <person name="Mir W."/>
            <person name="McCubbin A.G."/>
            <person name="Shore J.S."/>
        </authorList>
    </citation>
    <scope>NUCLEOTIDE SEQUENCE</scope>
    <source>
        <strain evidence="1">F60SS</strain>
    </source>
</reference>
<dbReference type="Proteomes" id="UP001141552">
    <property type="component" value="Unassembled WGS sequence"/>
</dbReference>